<keyword evidence="5 7" id="KW-1133">Transmembrane helix</keyword>
<feature type="transmembrane region" description="Helical" evidence="7">
    <location>
        <begin position="175"/>
        <end position="195"/>
    </location>
</feature>
<evidence type="ECO:0000256" key="5">
    <source>
        <dbReference type="ARBA" id="ARBA00022989"/>
    </source>
</evidence>
<dbReference type="RefSeq" id="WP_181675670.1">
    <property type="nucleotide sequence ID" value="NZ_JABJVM010000003.1"/>
</dbReference>
<dbReference type="Pfam" id="PF02706">
    <property type="entry name" value="Wzz"/>
    <property type="match status" value="1"/>
</dbReference>
<dbReference type="AlphaFoldDB" id="A0A7W1T4T8"/>
<dbReference type="InterPro" id="IPR050445">
    <property type="entry name" value="Bact_polysacc_biosynth/exp"/>
</dbReference>
<keyword evidence="6 7" id="KW-0472">Membrane</keyword>
<evidence type="ECO:0000256" key="1">
    <source>
        <dbReference type="ARBA" id="ARBA00004651"/>
    </source>
</evidence>
<comment type="caution">
    <text evidence="9">The sequence shown here is derived from an EMBL/GenBank/DDBJ whole genome shotgun (WGS) entry which is preliminary data.</text>
</comment>
<feature type="transmembrane region" description="Helical" evidence="7">
    <location>
        <begin position="18"/>
        <end position="40"/>
    </location>
</feature>
<name>A0A7W1T4T8_9LIST</name>
<evidence type="ECO:0000259" key="8">
    <source>
        <dbReference type="Pfam" id="PF02706"/>
    </source>
</evidence>
<organism evidence="9 10">
    <name type="scientific">Listeria rustica</name>
    <dbReference type="NCBI Taxonomy" id="2713503"/>
    <lineage>
        <taxon>Bacteria</taxon>
        <taxon>Bacillati</taxon>
        <taxon>Bacillota</taxon>
        <taxon>Bacilli</taxon>
        <taxon>Bacillales</taxon>
        <taxon>Listeriaceae</taxon>
        <taxon>Listeria</taxon>
    </lineage>
</organism>
<dbReference type="InterPro" id="IPR003856">
    <property type="entry name" value="LPS_length_determ_N"/>
</dbReference>
<dbReference type="Proteomes" id="UP000548787">
    <property type="component" value="Unassembled WGS sequence"/>
</dbReference>
<protein>
    <submittedName>
        <fullName evidence="9">Capsular biosynthesis protein</fullName>
    </submittedName>
</protein>
<keyword evidence="10" id="KW-1185">Reference proteome</keyword>
<dbReference type="EMBL" id="JABJVM010000003">
    <property type="protein sequence ID" value="MBA3925439.1"/>
    <property type="molecule type" value="Genomic_DNA"/>
</dbReference>
<evidence type="ECO:0000256" key="2">
    <source>
        <dbReference type="ARBA" id="ARBA00006683"/>
    </source>
</evidence>
<dbReference type="PANTHER" id="PTHR32309:SF13">
    <property type="entry name" value="FERRIC ENTEROBACTIN TRANSPORT PROTEIN FEPE"/>
    <property type="match status" value="1"/>
</dbReference>
<evidence type="ECO:0000256" key="6">
    <source>
        <dbReference type="ARBA" id="ARBA00023136"/>
    </source>
</evidence>
<comment type="subcellular location">
    <subcellularLocation>
        <location evidence="1">Cell membrane</location>
        <topology evidence="1">Multi-pass membrane protein</topology>
    </subcellularLocation>
</comment>
<dbReference type="GO" id="GO:0004713">
    <property type="term" value="F:protein tyrosine kinase activity"/>
    <property type="evidence" value="ECO:0007669"/>
    <property type="project" value="TreeGrafter"/>
</dbReference>
<gene>
    <name evidence="9" type="ORF">HPK16_03700</name>
</gene>
<reference evidence="9 10" key="1">
    <citation type="submission" date="2020-08" db="EMBL/GenBank/DDBJ databases">
        <title>Listeria ohnekaius sp. nov. and Listeria portnoyii sp. nov. isolated from non-agricultural and natural environments.</title>
        <authorList>
            <person name="Weller D."/>
            <person name="Belias A.M."/>
            <person name="Liao J."/>
            <person name="Guo S."/>
            <person name="Orsi R.H."/>
            <person name="Wiedmann M."/>
        </authorList>
    </citation>
    <scope>NUCLEOTIDE SEQUENCE [LARGE SCALE GENOMIC DNA]</scope>
    <source>
        <strain evidence="9 10">FSL W9-0585</strain>
    </source>
</reference>
<evidence type="ECO:0000256" key="3">
    <source>
        <dbReference type="ARBA" id="ARBA00022475"/>
    </source>
</evidence>
<dbReference type="PANTHER" id="PTHR32309">
    <property type="entry name" value="TYROSINE-PROTEIN KINASE"/>
    <property type="match status" value="1"/>
</dbReference>
<evidence type="ECO:0000313" key="9">
    <source>
        <dbReference type="EMBL" id="MBA3925439.1"/>
    </source>
</evidence>
<evidence type="ECO:0000313" key="10">
    <source>
        <dbReference type="Proteomes" id="UP000548787"/>
    </source>
</evidence>
<keyword evidence="3" id="KW-1003">Cell membrane</keyword>
<sequence length="240" mass="26365">MDTLFSMKDMFAILKKSWLWIVSFAIGGLLTAVLIIYFFLTPVYSMNSQVLVAQTDQNENAVSQNAEVQANLQLVNTYRVLIKSPRVLNEVEKNMDDAYTLTELGNKITVTTEQDSQVMNITVTDKDPEVAAEIANETAKAFQKVTPKVMKVDNINILAEAKPASDTTAISPKPFLIALVGLFGGALLGVVIAFMRNLLSNRFKEDKDLDMLGVPMLGAVGKLPDCRPDNEKGTGESDEK</sequence>
<evidence type="ECO:0000256" key="4">
    <source>
        <dbReference type="ARBA" id="ARBA00022692"/>
    </source>
</evidence>
<comment type="similarity">
    <text evidence="2">Belongs to the CpsC/CapA family.</text>
</comment>
<dbReference type="GO" id="GO:0005886">
    <property type="term" value="C:plasma membrane"/>
    <property type="evidence" value="ECO:0007669"/>
    <property type="project" value="UniProtKB-SubCell"/>
</dbReference>
<feature type="domain" description="Polysaccharide chain length determinant N-terminal" evidence="8">
    <location>
        <begin position="5"/>
        <end position="93"/>
    </location>
</feature>
<evidence type="ECO:0000256" key="7">
    <source>
        <dbReference type="SAM" id="Phobius"/>
    </source>
</evidence>
<proteinExistence type="inferred from homology"/>
<keyword evidence="4 7" id="KW-0812">Transmembrane</keyword>
<accession>A0A7W1T4T8</accession>